<protein>
    <recommendedName>
        <fullName evidence="3">dihydrofolate reductase</fullName>
        <ecNumber evidence="3">1.5.1.3</ecNumber>
    </recommendedName>
</protein>
<keyword evidence="4" id="KW-0554">One-carbon metabolism</keyword>
<evidence type="ECO:0000313" key="9">
    <source>
        <dbReference type="EMBL" id="OGL87791.1"/>
    </source>
</evidence>
<evidence type="ECO:0000259" key="8">
    <source>
        <dbReference type="PROSITE" id="PS51330"/>
    </source>
</evidence>
<comment type="caution">
    <text evidence="9">The sequence shown here is derived from an EMBL/GenBank/DDBJ whole genome shotgun (WGS) entry which is preliminary data.</text>
</comment>
<keyword evidence="6" id="KW-0560">Oxidoreductase</keyword>
<dbReference type="AlphaFoldDB" id="A0A1F7VBF0"/>
<dbReference type="EC" id="1.5.1.3" evidence="3"/>
<dbReference type="UniPathway" id="UPA00077">
    <property type="reaction ID" value="UER00158"/>
</dbReference>
<evidence type="ECO:0000256" key="5">
    <source>
        <dbReference type="ARBA" id="ARBA00022857"/>
    </source>
</evidence>
<dbReference type="EMBL" id="MGER01000057">
    <property type="protein sequence ID" value="OGL87791.1"/>
    <property type="molecule type" value="Genomic_DNA"/>
</dbReference>
<evidence type="ECO:0000313" key="10">
    <source>
        <dbReference type="Proteomes" id="UP000178264"/>
    </source>
</evidence>
<dbReference type="PROSITE" id="PS51330">
    <property type="entry name" value="DHFR_2"/>
    <property type="match status" value="1"/>
</dbReference>
<dbReference type="GO" id="GO:0004146">
    <property type="term" value="F:dihydrofolate reductase activity"/>
    <property type="evidence" value="ECO:0007669"/>
    <property type="project" value="UniProtKB-EC"/>
</dbReference>
<keyword evidence="5" id="KW-0521">NADP</keyword>
<reference evidence="9 10" key="1">
    <citation type="journal article" date="2016" name="Nat. Commun.">
        <title>Thousands of microbial genomes shed light on interconnected biogeochemical processes in an aquifer system.</title>
        <authorList>
            <person name="Anantharaman K."/>
            <person name="Brown C.T."/>
            <person name="Hug L.A."/>
            <person name="Sharon I."/>
            <person name="Castelle C.J."/>
            <person name="Probst A.J."/>
            <person name="Thomas B.C."/>
            <person name="Singh A."/>
            <person name="Wilkins M.J."/>
            <person name="Karaoz U."/>
            <person name="Brodie E.L."/>
            <person name="Williams K.H."/>
            <person name="Hubbard S.S."/>
            <person name="Banfield J.F."/>
        </authorList>
    </citation>
    <scope>NUCLEOTIDE SEQUENCE [LARGE SCALE GENOMIC DNA]</scope>
</reference>
<comment type="pathway">
    <text evidence="1">Cofactor biosynthesis; tetrahydrofolate biosynthesis; 5,6,7,8-tetrahydrofolate from 7,8-dihydrofolate: step 1/1.</text>
</comment>
<dbReference type="CDD" id="cd00209">
    <property type="entry name" value="DHFR"/>
    <property type="match status" value="1"/>
</dbReference>
<sequence>MKTFSLIAACDKEMGIGKGGVLPWRLPKELERFHQVTAETRDSTKRNAVIMGRKTWESIPAGRRPLPGRLSCVITRDGGYALPEGARKFSSLEDCLSSLEKDAAIEHIFIIGGGELFKQAITIPACRTIYLTEVEGIYHCDTFFPPLPKEFRREHESEAQDENGVRYKFATYKRL</sequence>
<dbReference type="Gene3D" id="3.40.430.10">
    <property type="entry name" value="Dihydrofolate Reductase, subunit A"/>
    <property type="match status" value="1"/>
</dbReference>
<dbReference type="PANTHER" id="PTHR48069:SF3">
    <property type="entry name" value="DIHYDROFOLATE REDUCTASE"/>
    <property type="match status" value="1"/>
</dbReference>
<evidence type="ECO:0000256" key="7">
    <source>
        <dbReference type="RuleBase" id="RU004474"/>
    </source>
</evidence>
<evidence type="ECO:0000256" key="2">
    <source>
        <dbReference type="ARBA" id="ARBA00009539"/>
    </source>
</evidence>
<dbReference type="PRINTS" id="PR00070">
    <property type="entry name" value="DHFR"/>
</dbReference>
<name>A0A1F7VBF0_9BACT</name>
<evidence type="ECO:0000256" key="1">
    <source>
        <dbReference type="ARBA" id="ARBA00004903"/>
    </source>
</evidence>
<dbReference type="GO" id="GO:0046452">
    <property type="term" value="P:dihydrofolate metabolic process"/>
    <property type="evidence" value="ECO:0007669"/>
    <property type="project" value="TreeGrafter"/>
</dbReference>
<feature type="domain" description="DHFR" evidence="8">
    <location>
        <begin position="3"/>
        <end position="174"/>
    </location>
</feature>
<dbReference type="GO" id="GO:0050661">
    <property type="term" value="F:NADP binding"/>
    <property type="evidence" value="ECO:0007669"/>
    <property type="project" value="InterPro"/>
</dbReference>
<dbReference type="InterPro" id="IPR012259">
    <property type="entry name" value="DHFR"/>
</dbReference>
<dbReference type="Pfam" id="PF00186">
    <property type="entry name" value="DHFR_1"/>
    <property type="match status" value="1"/>
</dbReference>
<dbReference type="GO" id="GO:0006730">
    <property type="term" value="P:one-carbon metabolic process"/>
    <property type="evidence" value="ECO:0007669"/>
    <property type="project" value="UniProtKB-KW"/>
</dbReference>
<evidence type="ECO:0000256" key="4">
    <source>
        <dbReference type="ARBA" id="ARBA00022563"/>
    </source>
</evidence>
<dbReference type="PANTHER" id="PTHR48069">
    <property type="entry name" value="DIHYDROFOLATE REDUCTASE"/>
    <property type="match status" value="1"/>
</dbReference>
<dbReference type="InterPro" id="IPR001796">
    <property type="entry name" value="DHFR_dom"/>
</dbReference>
<proteinExistence type="inferred from homology"/>
<dbReference type="InterPro" id="IPR024072">
    <property type="entry name" value="DHFR-like_dom_sf"/>
</dbReference>
<dbReference type="SUPFAM" id="SSF53597">
    <property type="entry name" value="Dihydrofolate reductase-like"/>
    <property type="match status" value="1"/>
</dbReference>
<dbReference type="InterPro" id="IPR017925">
    <property type="entry name" value="DHFR_CS"/>
</dbReference>
<comment type="similarity">
    <text evidence="2 7">Belongs to the dihydrofolate reductase family.</text>
</comment>
<gene>
    <name evidence="9" type="ORF">A3I42_00920</name>
</gene>
<dbReference type="Proteomes" id="UP000178264">
    <property type="component" value="Unassembled WGS sequence"/>
</dbReference>
<evidence type="ECO:0000256" key="3">
    <source>
        <dbReference type="ARBA" id="ARBA00012856"/>
    </source>
</evidence>
<evidence type="ECO:0000256" key="6">
    <source>
        <dbReference type="ARBA" id="ARBA00023002"/>
    </source>
</evidence>
<dbReference type="PROSITE" id="PS00075">
    <property type="entry name" value="DHFR_1"/>
    <property type="match status" value="1"/>
</dbReference>
<accession>A0A1F7VBF0</accession>
<organism evidence="9 10">
    <name type="scientific">Candidatus Uhrbacteria bacterium RIFCSPLOWO2_02_FULL_49_11</name>
    <dbReference type="NCBI Taxonomy" id="1802409"/>
    <lineage>
        <taxon>Bacteria</taxon>
        <taxon>Candidatus Uhriibacteriota</taxon>
    </lineage>
</organism>
<dbReference type="GO" id="GO:0046655">
    <property type="term" value="P:folic acid metabolic process"/>
    <property type="evidence" value="ECO:0007669"/>
    <property type="project" value="TreeGrafter"/>
</dbReference>
<dbReference type="GO" id="GO:0046654">
    <property type="term" value="P:tetrahydrofolate biosynthetic process"/>
    <property type="evidence" value="ECO:0007669"/>
    <property type="project" value="UniProtKB-UniPathway"/>
</dbReference>